<evidence type="ECO:0000259" key="4">
    <source>
        <dbReference type="Pfam" id="PF00437"/>
    </source>
</evidence>
<dbReference type="PANTHER" id="PTHR30258">
    <property type="entry name" value="TYPE II SECRETION SYSTEM PROTEIN GSPE-RELATED"/>
    <property type="match status" value="1"/>
</dbReference>
<keyword evidence="3" id="KW-0067">ATP-binding</keyword>
<evidence type="ECO:0000313" key="6">
    <source>
        <dbReference type="EMBL" id="WAW15236.1"/>
    </source>
</evidence>
<dbReference type="Pfam" id="PF05157">
    <property type="entry name" value="MshEN"/>
    <property type="match status" value="1"/>
</dbReference>
<dbReference type="SUPFAM" id="SSF160246">
    <property type="entry name" value="EspE N-terminal domain-like"/>
    <property type="match status" value="1"/>
</dbReference>
<dbReference type="InterPro" id="IPR027417">
    <property type="entry name" value="P-loop_NTPase"/>
</dbReference>
<evidence type="ECO:0000256" key="3">
    <source>
        <dbReference type="ARBA" id="ARBA00022840"/>
    </source>
</evidence>
<evidence type="ECO:0000313" key="7">
    <source>
        <dbReference type="Proteomes" id="UP001164187"/>
    </source>
</evidence>
<dbReference type="Gene3D" id="3.30.300.160">
    <property type="entry name" value="Type II secretion system, protein E, N-terminal domain"/>
    <property type="match status" value="1"/>
</dbReference>
<dbReference type="InterPro" id="IPR037257">
    <property type="entry name" value="T2SS_E_N_sf"/>
</dbReference>
<reference evidence="6" key="1">
    <citation type="submission" date="2022-12" db="EMBL/GenBank/DDBJ databases">
        <title>Peptostreptococcus.</title>
        <authorList>
            <person name="Lee S.H."/>
        </authorList>
    </citation>
    <scope>NUCLEOTIDE SEQUENCE</scope>
    <source>
        <strain evidence="6">CBA3647</strain>
    </source>
</reference>
<evidence type="ECO:0000259" key="5">
    <source>
        <dbReference type="Pfam" id="PF05157"/>
    </source>
</evidence>
<dbReference type="RefSeq" id="WP_269311930.1">
    <property type="nucleotide sequence ID" value="NZ_CP114052.1"/>
</dbReference>
<dbReference type="InterPro" id="IPR001482">
    <property type="entry name" value="T2SS/T4SS_dom"/>
</dbReference>
<dbReference type="Pfam" id="PF00437">
    <property type="entry name" value="T2SSE"/>
    <property type="match status" value="1"/>
</dbReference>
<feature type="domain" description="Type II secretion system protein GspE N-terminal" evidence="5">
    <location>
        <begin position="4"/>
        <end position="68"/>
    </location>
</feature>
<evidence type="ECO:0000256" key="1">
    <source>
        <dbReference type="ARBA" id="ARBA00006611"/>
    </source>
</evidence>
<keyword evidence="7" id="KW-1185">Reference proteome</keyword>
<proteinExistence type="inferred from homology"/>
<sequence length="295" mass="34237">MEKLLCSILPKEYAEKNCVFPISIENGKLKVMMQSYDIGLMNELKLLCQKDIGVVLEDRFVIEKNIEEGYKGSNTGKDLHNKMVEEIIKNAIKISASDIHIEPFENFFKLRYRINGDLKDIDKYSLDDLNPIVSIIKLKANCDIGEKRLSQDGRFTYQYNNTKVDCRLSIIPTINGEKLVIRLLNHSEFLKSRNELGFSKKAIKYIDQIINQKHGILERYMINASLKGIISQKLIKKKIIYDNYLKDDRCLIYEILKIDKEIKEAIISEKTESQLKDLAIENGMITYEESIKEKN</sequence>
<evidence type="ECO:0000256" key="2">
    <source>
        <dbReference type="ARBA" id="ARBA00022741"/>
    </source>
</evidence>
<keyword evidence="2" id="KW-0547">Nucleotide-binding</keyword>
<dbReference type="Gene3D" id="3.40.50.300">
    <property type="entry name" value="P-loop containing nucleotide triphosphate hydrolases"/>
    <property type="match status" value="1"/>
</dbReference>
<name>A0ABY7JPD8_9FIRM</name>
<dbReference type="PANTHER" id="PTHR30258:SF2">
    <property type="entry name" value="COMG OPERON PROTEIN 1"/>
    <property type="match status" value="1"/>
</dbReference>
<dbReference type="EMBL" id="CP114052">
    <property type="protein sequence ID" value="WAW15236.1"/>
    <property type="molecule type" value="Genomic_DNA"/>
</dbReference>
<dbReference type="InterPro" id="IPR007831">
    <property type="entry name" value="T2SS_GspE_N"/>
</dbReference>
<feature type="domain" description="Bacterial type II secretion system protein E" evidence="4">
    <location>
        <begin position="79"/>
        <end position="217"/>
    </location>
</feature>
<dbReference type="Proteomes" id="UP001164187">
    <property type="component" value="Chromosome"/>
</dbReference>
<accession>A0ABY7JPD8</accession>
<organism evidence="6 7">
    <name type="scientific">Peptostreptococcus equinus</name>
    <dbReference type="NCBI Taxonomy" id="3003601"/>
    <lineage>
        <taxon>Bacteria</taxon>
        <taxon>Bacillati</taxon>
        <taxon>Bacillota</taxon>
        <taxon>Clostridia</taxon>
        <taxon>Peptostreptococcales</taxon>
        <taxon>Peptostreptococcaceae</taxon>
        <taxon>Peptostreptococcus</taxon>
    </lineage>
</organism>
<dbReference type="SUPFAM" id="SSF52540">
    <property type="entry name" value="P-loop containing nucleoside triphosphate hydrolases"/>
    <property type="match status" value="1"/>
</dbReference>
<comment type="similarity">
    <text evidence="1">Belongs to the GSP E family.</text>
</comment>
<protein>
    <submittedName>
        <fullName evidence="6">ATPase, T2SS/T4P/T4SS family</fullName>
    </submittedName>
</protein>
<gene>
    <name evidence="6" type="ORF">O0R46_01955</name>
</gene>
<dbReference type="Gene3D" id="3.30.450.90">
    <property type="match status" value="1"/>
</dbReference>